<comment type="caution">
    <text evidence="2">The sequence shown here is derived from an EMBL/GenBank/DDBJ whole genome shotgun (WGS) entry which is preliminary data.</text>
</comment>
<dbReference type="VEuPathDB" id="FungiDB:Malapachy_0950"/>
<name>A0A0M8MWH7_9BASI</name>
<dbReference type="Proteomes" id="UP000037751">
    <property type="component" value="Unassembled WGS sequence"/>
</dbReference>
<protein>
    <submittedName>
        <fullName evidence="2">Uncharacterized protein</fullName>
    </submittedName>
</protein>
<feature type="compositionally biased region" description="Polar residues" evidence="1">
    <location>
        <begin position="168"/>
        <end position="184"/>
    </location>
</feature>
<evidence type="ECO:0000256" key="1">
    <source>
        <dbReference type="SAM" id="MobiDB-lite"/>
    </source>
</evidence>
<sequence length="938" mass="101259">MDGAVASERSVAWSRQNILAYGSQFNDNVCVTLAAEAGQGLRGRVLARLVPPARVMSMTPSGHPPSVLGAPTLVSFSPCGHTLLAYFPAIPSMSNDKDTSTTMPPSLAMLSSASTSMPAPAGHPIPVAATSASTPTLTSSSLPTFTPVQGPTPNGTASPSITPLPGTPGSTSQGESFSLHATSPPVSNHQGVLCIWTRAEHAPVDQWSLGQWFPVQPVSDDLVAPATTTSMLLDDVLDIAWIGEPRRWKDKEGTYTRLPACGPSVLMPQPSWPLEAIQTEQACVLVTRAGQVAFLHRFGVGLSSSFLPSFRMHTAWLDQPSIQPPPPTLDHVAEHSPSRTTLLDVRHVSMTLVPSEPVILVAYMVNPRSVTTPCLHWTELHCQLDGEMSFYAIEPCPSVPLDVASMDGVASLLPPLQTACPPLTLTWTCTEANTLELWASLLVFASWPDVVQAHRPMSGSVLLAWDVRRQAESRTDLLAASFTRTPSASAIQEEEEEATLRPWKMVLRKASWVAGHVVTTLLSPSSTLPIAQTSWATAWDCQAPGLEVWGTVDPVSLTWTRQANVPPLSPSTRHRSAMALSPNGVLAAMMTWPAGDMACMALPLLAPTTDPRTSGRLLALSALRGTSATDVAHVVRMHTSPWTCASLIALMQGVSEALAFSTPQRPIPTLAQVVHMLPMVLALTSDAHDAPMVRVFERTHRLAALAHVHRVLSAARTDCTNARFVHLLLTSSSAQRVSFAPSKVWQLLHALQLTLFWLQQCVCVGWQCGIPGAESRHIPSDPLLEVLVLPAAAHLCHEVLAGLCLVVDWLASVTPAAWLEAIDQEREPSQTITVDAAQCEAALQQLVSVREYAAQLVRASPVHVRHAVDLFTPRVFELTPEAFWEAWLGERPWHTSDAAFRVAQRLQEYPAAVRDPVTLCLHAHPPWTAWTLQASLSL</sequence>
<feature type="compositionally biased region" description="Low complexity" evidence="1">
    <location>
        <begin position="103"/>
        <end position="120"/>
    </location>
</feature>
<gene>
    <name evidence="2" type="ORF">Malapachy_0950</name>
</gene>
<feature type="compositionally biased region" description="Polar residues" evidence="1">
    <location>
        <begin position="146"/>
        <end position="161"/>
    </location>
</feature>
<feature type="region of interest" description="Disordered" evidence="1">
    <location>
        <begin position="95"/>
        <end position="184"/>
    </location>
</feature>
<dbReference type="OrthoDB" id="3345138at2759"/>
<proteinExistence type="predicted"/>
<dbReference type="RefSeq" id="XP_017992593.1">
    <property type="nucleotide sequence ID" value="XM_018135462.1"/>
</dbReference>
<dbReference type="EMBL" id="LGAV01000003">
    <property type="protein sequence ID" value="KOS14961.1"/>
    <property type="molecule type" value="Genomic_DNA"/>
</dbReference>
<keyword evidence="3" id="KW-1185">Reference proteome</keyword>
<evidence type="ECO:0000313" key="3">
    <source>
        <dbReference type="Proteomes" id="UP000037751"/>
    </source>
</evidence>
<evidence type="ECO:0000313" key="2">
    <source>
        <dbReference type="EMBL" id="KOS14961.1"/>
    </source>
</evidence>
<feature type="compositionally biased region" description="Low complexity" evidence="1">
    <location>
        <begin position="128"/>
        <end position="144"/>
    </location>
</feature>
<dbReference type="AlphaFoldDB" id="A0A0M8MWH7"/>
<organism evidence="2 3">
    <name type="scientific">Malassezia pachydermatis</name>
    <dbReference type="NCBI Taxonomy" id="77020"/>
    <lineage>
        <taxon>Eukaryota</taxon>
        <taxon>Fungi</taxon>
        <taxon>Dikarya</taxon>
        <taxon>Basidiomycota</taxon>
        <taxon>Ustilaginomycotina</taxon>
        <taxon>Malasseziomycetes</taxon>
        <taxon>Malasseziales</taxon>
        <taxon>Malasseziaceae</taxon>
        <taxon>Malassezia</taxon>
    </lineage>
</organism>
<reference evidence="2 3" key="1">
    <citation type="submission" date="2015-07" db="EMBL/GenBank/DDBJ databases">
        <title>Draft Genome Sequence of Malassezia furfur CBS1878 and Malassezia pachydermatis CBS1879.</title>
        <authorList>
            <person name="Triana S."/>
            <person name="Ohm R."/>
            <person name="Gonzalez A."/>
            <person name="DeCock H."/>
            <person name="Restrepo S."/>
            <person name="Celis A."/>
        </authorList>
    </citation>
    <scope>NUCLEOTIDE SEQUENCE [LARGE SCALE GENOMIC DNA]</scope>
    <source>
        <strain evidence="2 3">CBS 1879</strain>
    </source>
</reference>
<dbReference type="GeneID" id="28727337"/>
<accession>A0A0M8MWH7</accession>